<dbReference type="PANTHER" id="PTHR47966">
    <property type="entry name" value="BETA-SITE APP-CLEAVING ENZYME, ISOFORM A-RELATED"/>
    <property type="match status" value="1"/>
</dbReference>
<feature type="compositionally biased region" description="Low complexity" evidence="5">
    <location>
        <begin position="409"/>
        <end position="448"/>
    </location>
</feature>
<feature type="active site" evidence="3">
    <location>
        <position position="283"/>
    </location>
</feature>
<keyword evidence="8" id="KW-1185">Reference proteome</keyword>
<dbReference type="SUPFAM" id="SSF50630">
    <property type="entry name" value="Acid proteases"/>
    <property type="match status" value="1"/>
</dbReference>
<dbReference type="InterPro" id="IPR021109">
    <property type="entry name" value="Peptidase_aspartic_dom_sf"/>
</dbReference>
<proteinExistence type="inferred from homology"/>
<dbReference type="PROSITE" id="PS51767">
    <property type="entry name" value="PEPTIDASE_A1"/>
    <property type="match status" value="1"/>
</dbReference>
<dbReference type="PRINTS" id="PR00792">
    <property type="entry name" value="PEPSIN"/>
</dbReference>
<evidence type="ECO:0000256" key="4">
    <source>
        <dbReference type="RuleBase" id="RU000454"/>
    </source>
</evidence>
<evidence type="ECO:0000256" key="1">
    <source>
        <dbReference type="ARBA" id="ARBA00007447"/>
    </source>
</evidence>
<dbReference type="InterPro" id="IPR033121">
    <property type="entry name" value="PEPTIDASE_A1"/>
</dbReference>
<keyword evidence="4" id="KW-0645">Protease</keyword>
<dbReference type="Proteomes" id="UP001210925">
    <property type="component" value="Unassembled WGS sequence"/>
</dbReference>
<gene>
    <name evidence="7" type="primary">PEP1_1</name>
    <name evidence="7" type="ORF">HK103_002067</name>
</gene>
<keyword evidence="7" id="KW-0812">Transmembrane</keyword>
<dbReference type="AlphaFoldDB" id="A0AAD5UDH4"/>
<accession>A0AAD5UDH4</accession>
<dbReference type="GO" id="GO:0006508">
    <property type="term" value="P:proteolysis"/>
    <property type="evidence" value="ECO:0007669"/>
    <property type="project" value="UniProtKB-KW"/>
</dbReference>
<dbReference type="CDD" id="cd05471">
    <property type="entry name" value="pepsin_like"/>
    <property type="match status" value="1"/>
</dbReference>
<evidence type="ECO:0000256" key="5">
    <source>
        <dbReference type="SAM" id="MobiDB-lite"/>
    </source>
</evidence>
<dbReference type="InterPro" id="IPR001969">
    <property type="entry name" value="Aspartic_peptidase_AS"/>
</dbReference>
<keyword evidence="2 4" id="KW-0064">Aspartyl protease</keyword>
<evidence type="ECO:0000259" key="6">
    <source>
        <dbReference type="PROSITE" id="PS51767"/>
    </source>
</evidence>
<feature type="region of interest" description="Disordered" evidence="5">
    <location>
        <begin position="408"/>
        <end position="448"/>
    </location>
</feature>
<dbReference type="Pfam" id="PF00026">
    <property type="entry name" value="Asp"/>
    <property type="match status" value="1"/>
</dbReference>
<dbReference type="PANTHER" id="PTHR47966:SF51">
    <property type="entry name" value="BETA-SITE APP-CLEAVING ENZYME, ISOFORM A-RELATED"/>
    <property type="match status" value="1"/>
</dbReference>
<name>A0AAD5UDH4_9FUNG</name>
<comment type="similarity">
    <text evidence="1 4">Belongs to the peptidase A1 family.</text>
</comment>
<feature type="active site" evidence="3">
    <location>
        <position position="82"/>
    </location>
</feature>
<protein>
    <submittedName>
        <fullName evidence="7">Type I transmembrane sorting receptor</fullName>
    </submittedName>
</protein>
<evidence type="ECO:0000313" key="7">
    <source>
        <dbReference type="EMBL" id="KAJ3251760.1"/>
    </source>
</evidence>
<keyword evidence="7" id="KW-0472">Membrane</keyword>
<dbReference type="InterPro" id="IPR034164">
    <property type="entry name" value="Pepsin-like_dom"/>
</dbReference>
<reference evidence="7" key="1">
    <citation type="submission" date="2020-05" db="EMBL/GenBank/DDBJ databases">
        <title>Phylogenomic resolution of chytrid fungi.</title>
        <authorList>
            <person name="Stajich J.E."/>
            <person name="Amses K."/>
            <person name="Simmons R."/>
            <person name="Seto K."/>
            <person name="Myers J."/>
            <person name="Bonds A."/>
            <person name="Quandt C.A."/>
            <person name="Barry K."/>
            <person name="Liu P."/>
            <person name="Grigoriev I."/>
            <person name="Longcore J.E."/>
            <person name="James T.Y."/>
        </authorList>
    </citation>
    <scope>NUCLEOTIDE SEQUENCE</scope>
    <source>
        <strain evidence="7">PLAUS21</strain>
    </source>
</reference>
<feature type="domain" description="Peptidase A1" evidence="6">
    <location>
        <begin position="65"/>
        <end position="399"/>
    </location>
</feature>
<comment type="caution">
    <text evidence="7">The sequence shown here is derived from an EMBL/GenBank/DDBJ whole genome shotgun (WGS) entry which is preliminary data.</text>
</comment>
<keyword evidence="7" id="KW-0675">Receptor</keyword>
<dbReference type="PROSITE" id="PS00141">
    <property type="entry name" value="ASP_PROTEASE"/>
    <property type="match status" value="2"/>
</dbReference>
<evidence type="ECO:0000313" key="8">
    <source>
        <dbReference type="Proteomes" id="UP001210925"/>
    </source>
</evidence>
<dbReference type="EMBL" id="JADGKB010000168">
    <property type="protein sequence ID" value="KAJ3251760.1"/>
    <property type="molecule type" value="Genomic_DNA"/>
</dbReference>
<sequence>MQTIAVVSTLTMSLAAKTVIPMQRRIPSTPDSSLFRHQQLHAQINDVVHQAGLGAELDNIQNSFYACPLTVGSGQNFTLDLDTGSSDTWFKGSNCVDLAGDGSCKGPVIQLSDPAVKKMPNVSEVFDQYGSGNATFDVYTADVTIGGATAKSLPIGVASKVYTIGQEGLVGLAFNDLSSIGGAFGGNANFFDYLKFPQEKNKFGFYLSNFDDGDSGEVTFGGVDETKFTGDFNYYDIHTFHSKKTKKDYTLWWAFDIQQWTLSVGNNLTHYNFSNPTEYGIADTGTTLLSLRYDAAQKVNAAIPGTVEAAPGAGVWNISCDATGLPDVTFNDGKGVEYVIPPEVYVWKYDYDNNLCYTGFSGQPDSPIYINTVIFGDIFLRNYYSVYDKSTTPARVGFAKAVHTKVPHTTTTTAAPTTTTTAARTTTAAATTAGQATTNAGQSASAAATTPCTTAVPTTTAGYPTNPANPAGYPQTTDAPVPAVTYGNGPSYPSTTGDIPVTKATGNYGSGDIPKGKGPSGTYGSGDIPVAKVPSGYGNGNVPAQNTDIPVAQSTPCAGDIPVTTATQAAYGNGPIVNGAVKSTAYGLLSLVALLL</sequence>
<dbReference type="Gene3D" id="2.40.70.10">
    <property type="entry name" value="Acid Proteases"/>
    <property type="match status" value="2"/>
</dbReference>
<dbReference type="GO" id="GO:0004190">
    <property type="term" value="F:aspartic-type endopeptidase activity"/>
    <property type="evidence" value="ECO:0007669"/>
    <property type="project" value="UniProtKB-KW"/>
</dbReference>
<keyword evidence="4" id="KW-0378">Hydrolase</keyword>
<dbReference type="InterPro" id="IPR001461">
    <property type="entry name" value="Aspartic_peptidase_A1"/>
</dbReference>
<evidence type="ECO:0000256" key="3">
    <source>
        <dbReference type="PIRSR" id="PIRSR601461-1"/>
    </source>
</evidence>
<organism evidence="7 8">
    <name type="scientific">Boothiomyces macroporosus</name>
    <dbReference type="NCBI Taxonomy" id="261099"/>
    <lineage>
        <taxon>Eukaryota</taxon>
        <taxon>Fungi</taxon>
        <taxon>Fungi incertae sedis</taxon>
        <taxon>Chytridiomycota</taxon>
        <taxon>Chytridiomycota incertae sedis</taxon>
        <taxon>Chytridiomycetes</taxon>
        <taxon>Rhizophydiales</taxon>
        <taxon>Terramycetaceae</taxon>
        <taxon>Boothiomyces</taxon>
    </lineage>
</organism>
<evidence type="ECO:0000256" key="2">
    <source>
        <dbReference type="ARBA" id="ARBA00022750"/>
    </source>
</evidence>